<dbReference type="Proteomes" id="UP001295469">
    <property type="component" value="Chromosome C09"/>
</dbReference>
<keyword evidence="1" id="KW-0472">Membrane</keyword>
<feature type="transmembrane region" description="Helical" evidence="1">
    <location>
        <begin position="92"/>
        <end position="111"/>
    </location>
</feature>
<keyword evidence="1" id="KW-0812">Transmembrane</keyword>
<dbReference type="EMBL" id="HG994373">
    <property type="protein sequence ID" value="CAF1755888.1"/>
    <property type="molecule type" value="Genomic_DNA"/>
</dbReference>
<proteinExistence type="predicted"/>
<dbReference type="AlphaFoldDB" id="A0A816J1T9"/>
<gene>
    <name evidence="2" type="ORF">DARMORV10_C09P42470.1</name>
</gene>
<evidence type="ECO:0000256" key="1">
    <source>
        <dbReference type="SAM" id="Phobius"/>
    </source>
</evidence>
<sequence>MESETYILYGGNETSGENVTDLKPQAPFRHGRHAWDQNCGRQIVVASVVELSETRERKHDEAAGELRCLSSQTVSSIPTELYRNPFHKSSRLLLVVVVMLGIRVLAAGIVVTEVTDRREILITSTNGECF</sequence>
<protein>
    <submittedName>
        <fullName evidence="2">(rape) hypothetical protein</fullName>
    </submittedName>
</protein>
<organism evidence="2">
    <name type="scientific">Brassica napus</name>
    <name type="common">Rape</name>
    <dbReference type="NCBI Taxonomy" id="3708"/>
    <lineage>
        <taxon>Eukaryota</taxon>
        <taxon>Viridiplantae</taxon>
        <taxon>Streptophyta</taxon>
        <taxon>Embryophyta</taxon>
        <taxon>Tracheophyta</taxon>
        <taxon>Spermatophyta</taxon>
        <taxon>Magnoliopsida</taxon>
        <taxon>eudicotyledons</taxon>
        <taxon>Gunneridae</taxon>
        <taxon>Pentapetalae</taxon>
        <taxon>rosids</taxon>
        <taxon>malvids</taxon>
        <taxon>Brassicales</taxon>
        <taxon>Brassicaceae</taxon>
        <taxon>Brassiceae</taxon>
        <taxon>Brassica</taxon>
    </lineage>
</organism>
<evidence type="ECO:0000313" key="2">
    <source>
        <dbReference type="EMBL" id="CAF1755888.1"/>
    </source>
</evidence>
<reference evidence="2" key="1">
    <citation type="submission" date="2021-01" db="EMBL/GenBank/DDBJ databases">
        <authorList>
            <consortium name="Genoscope - CEA"/>
            <person name="William W."/>
        </authorList>
    </citation>
    <scope>NUCLEOTIDE SEQUENCE</scope>
</reference>
<keyword evidence="1" id="KW-1133">Transmembrane helix</keyword>
<name>A0A816J1T9_BRANA</name>
<accession>A0A816J1T9</accession>